<dbReference type="GO" id="GO:0016853">
    <property type="term" value="F:isomerase activity"/>
    <property type="evidence" value="ECO:0007669"/>
    <property type="project" value="UniProtKB-KW"/>
</dbReference>
<evidence type="ECO:0000256" key="1">
    <source>
        <dbReference type="ARBA" id="ARBA00000971"/>
    </source>
</evidence>
<evidence type="ECO:0000256" key="8">
    <source>
        <dbReference type="ARBA" id="ARBA00037071"/>
    </source>
</evidence>
<dbReference type="InterPro" id="IPR048261">
    <property type="entry name" value="SlpA/SlyD-like_ins_sf"/>
</dbReference>
<dbReference type="PANTHER" id="PTHR47861:SF3">
    <property type="entry name" value="FKBP-TYPE PEPTIDYL-PROLYL CIS-TRANS ISOMERASE SLYD"/>
    <property type="match status" value="1"/>
</dbReference>
<feature type="region of interest" description="Disordered" evidence="11">
    <location>
        <begin position="83"/>
        <end position="103"/>
    </location>
</feature>
<name>A0ABQ2JT55_9SPHN</name>
<evidence type="ECO:0000256" key="7">
    <source>
        <dbReference type="ARBA" id="ARBA00023235"/>
    </source>
</evidence>
<evidence type="ECO:0000259" key="12">
    <source>
        <dbReference type="PROSITE" id="PS50059"/>
    </source>
</evidence>
<comment type="similarity">
    <text evidence="3 10">Belongs to the FKBP-type PPIase family.</text>
</comment>
<sequence length="146" mass="15294">MQTAKTGDTVLIDFVVRTNDGRVVGNTEQDGPQTVTLGGAQIFPQIEAALDGMEVGAEQTVTVASADAFGPRREEMVIQIPRANLPQESEPQPGMGLSARQQDGSTVDLVITEVGEESVTADGNHPLAGEDLHFGVTLVEIKPAAA</sequence>
<evidence type="ECO:0000256" key="3">
    <source>
        <dbReference type="ARBA" id="ARBA00006577"/>
    </source>
</evidence>
<gene>
    <name evidence="13" type="ORF">GCM10011349_29100</name>
</gene>
<organism evidence="13 14">
    <name type="scientific">Novosphingobium indicum</name>
    <dbReference type="NCBI Taxonomy" id="462949"/>
    <lineage>
        <taxon>Bacteria</taxon>
        <taxon>Pseudomonadati</taxon>
        <taxon>Pseudomonadota</taxon>
        <taxon>Alphaproteobacteria</taxon>
        <taxon>Sphingomonadales</taxon>
        <taxon>Sphingomonadaceae</taxon>
        <taxon>Novosphingobium</taxon>
    </lineage>
</organism>
<evidence type="ECO:0000256" key="4">
    <source>
        <dbReference type="ARBA" id="ARBA00022490"/>
    </source>
</evidence>
<reference evidence="14" key="1">
    <citation type="journal article" date="2019" name="Int. J. Syst. Evol. Microbiol.">
        <title>The Global Catalogue of Microorganisms (GCM) 10K type strain sequencing project: providing services to taxonomists for standard genome sequencing and annotation.</title>
        <authorList>
            <consortium name="The Broad Institute Genomics Platform"/>
            <consortium name="The Broad Institute Genome Sequencing Center for Infectious Disease"/>
            <person name="Wu L."/>
            <person name="Ma J."/>
        </authorList>
    </citation>
    <scope>NUCLEOTIDE SEQUENCE [LARGE SCALE GENOMIC DNA]</scope>
    <source>
        <strain evidence="14">CGMCC 1.6784</strain>
    </source>
</reference>
<keyword evidence="14" id="KW-1185">Reference proteome</keyword>
<keyword evidence="4" id="KW-0963">Cytoplasm</keyword>
<comment type="caution">
    <text evidence="13">The sequence shown here is derived from an EMBL/GenBank/DDBJ whole genome shotgun (WGS) entry which is preliminary data.</text>
</comment>
<keyword evidence="7 9" id="KW-0413">Isomerase</keyword>
<proteinExistence type="inferred from homology"/>
<evidence type="ECO:0000256" key="9">
    <source>
        <dbReference type="PROSITE-ProRule" id="PRU00277"/>
    </source>
</evidence>
<evidence type="ECO:0000256" key="11">
    <source>
        <dbReference type="SAM" id="MobiDB-lite"/>
    </source>
</evidence>
<dbReference type="RefSeq" id="WP_188820632.1">
    <property type="nucleotide sequence ID" value="NZ_BMLK01000013.1"/>
</dbReference>
<dbReference type="PROSITE" id="PS50059">
    <property type="entry name" value="FKBP_PPIASE"/>
    <property type="match status" value="1"/>
</dbReference>
<evidence type="ECO:0000256" key="10">
    <source>
        <dbReference type="RuleBase" id="RU003915"/>
    </source>
</evidence>
<protein>
    <recommendedName>
        <fullName evidence="10">Peptidyl-prolyl cis-trans isomerase</fullName>
        <ecNumber evidence="10">5.2.1.8</ecNumber>
    </recommendedName>
</protein>
<dbReference type="EC" id="5.2.1.8" evidence="10"/>
<dbReference type="InterPro" id="IPR001179">
    <property type="entry name" value="PPIase_FKBP_dom"/>
</dbReference>
<feature type="domain" description="PPIase FKBP-type" evidence="12">
    <location>
        <begin position="7"/>
        <end position="81"/>
    </location>
</feature>
<comment type="subcellular location">
    <subcellularLocation>
        <location evidence="2">Cytoplasm</location>
    </subcellularLocation>
</comment>
<dbReference type="Pfam" id="PF00254">
    <property type="entry name" value="FKBP_C"/>
    <property type="match status" value="1"/>
</dbReference>
<dbReference type="Gene3D" id="3.10.50.40">
    <property type="match status" value="1"/>
</dbReference>
<evidence type="ECO:0000256" key="6">
    <source>
        <dbReference type="ARBA" id="ARBA00023186"/>
    </source>
</evidence>
<evidence type="ECO:0000256" key="2">
    <source>
        <dbReference type="ARBA" id="ARBA00004496"/>
    </source>
</evidence>
<evidence type="ECO:0000313" key="13">
    <source>
        <dbReference type="EMBL" id="GGN53949.1"/>
    </source>
</evidence>
<keyword evidence="5 9" id="KW-0697">Rotamase</keyword>
<dbReference type="Gene3D" id="2.40.10.330">
    <property type="match status" value="1"/>
</dbReference>
<comment type="catalytic activity">
    <reaction evidence="1 9 10">
        <text>[protein]-peptidylproline (omega=180) = [protein]-peptidylproline (omega=0)</text>
        <dbReference type="Rhea" id="RHEA:16237"/>
        <dbReference type="Rhea" id="RHEA-COMP:10747"/>
        <dbReference type="Rhea" id="RHEA-COMP:10748"/>
        <dbReference type="ChEBI" id="CHEBI:83833"/>
        <dbReference type="ChEBI" id="CHEBI:83834"/>
        <dbReference type="EC" id="5.2.1.8"/>
    </reaction>
</comment>
<comment type="function">
    <text evidence="8">Also involved in hydrogenase metallocenter assembly, probably by participating in the nickel insertion step. This function in hydrogenase biosynthesis requires chaperone activity and the presence of the metal-binding domain, but not PPIase activity.</text>
</comment>
<dbReference type="InterPro" id="IPR046357">
    <property type="entry name" value="PPIase_dom_sf"/>
</dbReference>
<dbReference type="PANTHER" id="PTHR47861">
    <property type="entry name" value="FKBP-TYPE PEPTIDYL-PROLYL CIS-TRANS ISOMERASE SLYD"/>
    <property type="match status" value="1"/>
</dbReference>
<evidence type="ECO:0000256" key="5">
    <source>
        <dbReference type="ARBA" id="ARBA00023110"/>
    </source>
</evidence>
<dbReference type="Proteomes" id="UP000605099">
    <property type="component" value="Unassembled WGS sequence"/>
</dbReference>
<keyword evidence="6" id="KW-0143">Chaperone</keyword>
<dbReference type="SUPFAM" id="SSF54534">
    <property type="entry name" value="FKBP-like"/>
    <property type="match status" value="1"/>
</dbReference>
<dbReference type="EMBL" id="BMLK01000013">
    <property type="protein sequence ID" value="GGN53949.1"/>
    <property type="molecule type" value="Genomic_DNA"/>
</dbReference>
<evidence type="ECO:0000313" key="14">
    <source>
        <dbReference type="Proteomes" id="UP000605099"/>
    </source>
</evidence>
<accession>A0ABQ2JT55</accession>